<evidence type="ECO:0008006" key="5">
    <source>
        <dbReference type="Google" id="ProtNLM"/>
    </source>
</evidence>
<dbReference type="InterPro" id="IPR018289">
    <property type="entry name" value="MULE_transposase_dom"/>
</dbReference>
<evidence type="ECO:0000313" key="3">
    <source>
        <dbReference type="EMBL" id="KAK9934972.1"/>
    </source>
</evidence>
<protein>
    <recommendedName>
        <fullName evidence="5">Protein FAR1-RELATED SEQUENCE</fullName>
    </recommendedName>
</protein>
<proteinExistence type="predicted"/>
<comment type="caution">
    <text evidence="3">The sequence shown here is derived from an EMBL/GenBank/DDBJ whole genome shotgun (WGS) entry which is preliminary data.</text>
</comment>
<sequence length="444" mass="51632">MENFPMNGSVGNQNKNCGGINASLQQYNGKPFTKLCTDDLVGKWFETLEAANKFYYDYAHAIGFSVRKDVLRRGKDIEVSIRQWCCSCQGFRPDDDANRPKRVRTARKETRTGCKAVFLVNYCTKNKRYVVRNFITDHNHELVPPADSHFLRSRRNCTNSDVAQATVLRNVAIRTCHAYEYLVDKAGGYVNVGFRIKDLYNKIDGERREIMLEGDTEAALAYLNGKREGDSQFYCKFSVDEENRLCNLFWRDSRSLIDYESYGDVLLFDSTYKTNCYHKPLVLFVGSSNHLTSIVFGCALLLDETIETYTWVLQTFISSMNDKKPIAVLTDGDESMQRAIETVLPGCPHRLCSWHIGKSVRANVKDDKLRAKFYKLMWDSTNPDEFERLWTNMIEEFAPKNSRWFAMMYEKREKWAEAYCRGKFFARMRSTQRCEGMNKYVKDY</sequence>
<dbReference type="PANTHER" id="PTHR47718:SF13">
    <property type="entry name" value="OS09G0290500 PROTEIN"/>
    <property type="match status" value="1"/>
</dbReference>
<organism evidence="3 4">
    <name type="scientific">Rubus argutus</name>
    <name type="common">Southern blackberry</name>
    <dbReference type="NCBI Taxonomy" id="59490"/>
    <lineage>
        <taxon>Eukaryota</taxon>
        <taxon>Viridiplantae</taxon>
        <taxon>Streptophyta</taxon>
        <taxon>Embryophyta</taxon>
        <taxon>Tracheophyta</taxon>
        <taxon>Spermatophyta</taxon>
        <taxon>Magnoliopsida</taxon>
        <taxon>eudicotyledons</taxon>
        <taxon>Gunneridae</taxon>
        <taxon>Pentapetalae</taxon>
        <taxon>rosids</taxon>
        <taxon>fabids</taxon>
        <taxon>Rosales</taxon>
        <taxon>Rosaceae</taxon>
        <taxon>Rosoideae</taxon>
        <taxon>Rosoideae incertae sedis</taxon>
        <taxon>Rubus</taxon>
    </lineage>
</organism>
<evidence type="ECO:0000313" key="4">
    <source>
        <dbReference type="Proteomes" id="UP001457282"/>
    </source>
</evidence>
<evidence type="ECO:0000259" key="2">
    <source>
        <dbReference type="Pfam" id="PF10551"/>
    </source>
</evidence>
<dbReference type="Proteomes" id="UP001457282">
    <property type="component" value="Unassembled WGS sequence"/>
</dbReference>
<dbReference type="AlphaFoldDB" id="A0AAW1XEI0"/>
<evidence type="ECO:0000259" key="1">
    <source>
        <dbReference type="Pfam" id="PF03101"/>
    </source>
</evidence>
<name>A0AAW1XEI0_RUBAR</name>
<dbReference type="InterPro" id="IPR004330">
    <property type="entry name" value="FAR1_DNA_bnd_dom"/>
</dbReference>
<accession>A0AAW1XEI0</accession>
<dbReference type="EMBL" id="JBEDUW010000004">
    <property type="protein sequence ID" value="KAK9934972.1"/>
    <property type="molecule type" value="Genomic_DNA"/>
</dbReference>
<dbReference type="Pfam" id="PF03101">
    <property type="entry name" value="FAR1"/>
    <property type="match status" value="1"/>
</dbReference>
<reference evidence="3 4" key="1">
    <citation type="journal article" date="2023" name="G3 (Bethesda)">
        <title>A chromosome-length genome assembly and annotation of blackberry (Rubus argutus, cv. 'Hillquist').</title>
        <authorList>
            <person name="Bruna T."/>
            <person name="Aryal R."/>
            <person name="Dudchenko O."/>
            <person name="Sargent D.J."/>
            <person name="Mead D."/>
            <person name="Buti M."/>
            <person name="Cavallini A."/>
            <person name="Hytonen T."/>
            <person name="Andres J."/>
            <person name="Pham M."/>
            <person name="Weisz D."/>
            <person name="Mascagni F."/>
            <person name="Usai G."/>
            <person name="Natali L."/>
            <person name="Bassil N."/>
            <person name="Fernandez G.E."/>
            <person name="Lomsadze A."/>
            <person name="Armour M."/>
            <person name="Olukolu B."/>
            <person name="Poorten T."/>
            <person name="Britton C."/>
            <person name="Davik J."/>
            <person name="Ashrafi H."/>
            <person name="Aiden E.L."/>
            <person name="Borodovsky M."/>
            <person name="Worthington M."/>
        </authorList>
    </citation>
    <scope>NUCLEOTIDE SEQUENCE [LARGE SCALE GENOMIC DNA]</scope>
    <source>
        <strain evidence="3">PI 553951</strain>
    </source>
</reference>
<feature type="domain" description="FAR1" evidence="1">
    <location>
        <begin position="53"/>
        <end position="144"/>
    </location>
</feature>
<gene>
    <name evidence="3" type="ORF">M0R45_022091</name>
</gene>
<dbReference type="PANTHER" id="PTHR47718">
    <property type="entry name" value="OS01G0519700 PROTEIN"/>
    <property type="match status" value="1"/>
</dbReference>
<keyword evidence="4" id="KW-1185">Reference proteome</keyword>
<feature type="domain" description="MULE transposase" evidence="2">
    <location>
        <begin position="265"/>
        <end position="358"/>
    </location>
</feature>
<dbReference type="Pfam" id="PF10551">
    <property type="entry name" value="MULE"/>
    <property type="match status" value="1"/>
</dbReference>